<accession>A0AAD7GPH1</accession>
<evidence type="ECO:0000313" key="2">
    <source>
        <dbReference type="EMBL" id="KAJ7701161.1"/>
    </source>
</evidence>
<gene>
    <name evidence="2" type="ORF">B0H17DRAFT_1128450</name>
</gene>
<proteinExistence type="predicted"/>
<protein>
    <submittedName>
        <fullName evidence="2">Uncharacterized protein</fullName>
    </submittedName>
</protein>
<dbReference type="AlphaFoldDB" id="A0AAD7GPH1"/>
<dbReference type="EMBL" id="JARKIE010000018">
    <property type="protein sequence ID" value="KAJ7701161.1"/>
    <property type="molecule type" value="Genomic_DNA"/>
</dbReference>
<evidence type="ECO:0000313" key="3">
    <source>
        <dbReference type="Proteomes" id="UP001221757"/>
    </source>
</evidence>
<organism evidence="2 3">
    <name type="scientific">Mycena rosella</name>
    <name type="common">Pink bonnet</name>
    <name type="synonym">Agaricus rosellus</name>
    <dbReference type="NCBI Taxonomy" id="1033263"/>
    <lineage>
        <taxon>Eukaryota</taxon>
        <taxon>Fungi</taxon>
        <taxon>Dikarya</taxon>
        <taxon>Basidiomycota</taxon>
        <taxon>Agaricomycotina</taxon>
        <taxon>Agaricomycetes</taxon>
        <taxon>Agaricomycetidae</taxon>
        <taxon>Agaricales</taxon>
        <taxon>Marasmiineae</taxon>
        <taxon>Mycenaceae</taxon>
        <taxon>Mycena</taxon>
    </lineage>
</organism>
<sequence length="181" mass="19236">MSTIHDAAITIEGNAEKLESSSVWQLFGWHGSDDSLGQRWEWGLGAGRLAGCRFSTTTVLRGSLHSRANNLLSTSHTYTHLHSGTMSSGATHSLYPLSGSSAGSIEGPMSLAISTFGHHARDVASMPTAHRCNLGELRGPAGRRQIGEGGGGGGRVSRERGSASAEQGRQGREERYIPVYF</sequence>
<comment type="caution">
    <text evidence="2">The sequence shown here is derived from an EMBL/GenBank/DDBJ whole genome shotgun (WGS) entry which is preliminary data.</text>
</comment>
<keyword evidence="3" id="KW-1185">Reference proteome</keyword>
<name>A0AAD7GPH1_MYCRO</name>
<evidence type="ECO:0000256" key="1">
    <source>
        <dbReference type="SAM" id="MobiDB-lite"/>
    </source>
</evidence>
<feature type="compositionally biased region" description="Basic and acidic residues" evidence="1">
    <location>
        <begin position="169"/>
        <end position="181"/>
    </location>
</feature>
<reference evidence="2" key="1">
    <citation type="submission" date="2023-03" db="EMBL/GenBank/DDBJ databases">
        <title>Massive genome expansion in bonnet fungi (Mycena s.s.) driven by repeated elements and novel gene families across ecological guilds.</title>
        <authorList>
            <consortium name="Lawrence Berkeley National Laboratory"/>
            <person name="Harder C.B."/>
            <person name="Miyauchi S."/>
            <person name="Viragh M."/>
            <person name="Kuo A."/>
            <person name="Thoen E."/>
            <person name="Andreopoulos B."/>
            <person name="Lu D."/>
            <person name="Skrede I."/>
            <person name="Drula E."/>
            <person name="Henrissat B."/>
            <person name="Morin E."/>
            <person name="Kohler A."/>
            <person name="Barry K."/>
            <person name="LaButti K."/>
            <person name="Morin E."/>
            <person name="Salamov A."/>
            <person name="Lipzen A."/>
            <person name="Mereny Z."/>
            <person name="Hegedus B."/>
            <person name="Baldrian P."/>
            <person name="Stursova M."/>
            <person name="Weitz H."/>
            <person name="Taylor A."/>
            <person name="Grigoriev I.V."/>
            <person name="Nagy L.G."/>
            <person name="Martin F."/>
            <person name="Kauserud H."/>
        </authorList>
    </citation>
    <scope>NUCLEOTIDE SEQUENCE</scope>
    <source>
        <strain evidence="2">CBHHK067</strain>
    </source>
</reference>
<dbReference type="Proteomes" id="UP001221757">
    <property type="component" value="Unassembled WGS sequence"/>
</dbReference>
<feature type="region of interest" description="Disordered" evidence="1">
    <location>
        <begin position="135"/>
        <end position="181"/>
    </location>
</feature>